<dbReference type="PANTHER" id="PTHR23044">
    <property type="entry name" value="3'-5' EXONUCLEASE ERI1-RELATED"/>
    <property type="match status" value="1"/>
</dbReference>
<dbReference type="EMBL" id="HE575316">
    <property type="protein sequence ID" value="CCC89881.1"/>
    <property type="molecule type" value="Genomic_DNA"/>
</dbReference>
<dbReference type="Pfam" id="PF00929">
    <property type="entry name" value="RNase_T"/>
    <property type="match status" value="1"/>
</dbReference>
<feature type="compositionally biased region" description="Basic residues" evidence="4">
    <location>
        <begin position="372"/>
        <end position="385"/>
    </location>
</feature>
<evidence type="ECO:0000259" key="5">
    <source>
        <dbReference type="SMART" id="SM00479"/>
    </source>
</evidence>
<evidence type="ECO:0000313" key="6">
    <source>
        <dbReference type="EMBL" id="CCC89881.1"/>
    </source>
</evidence>
<name>G0UKH6_TRYCI</name>
<gene>
    <name evidence="6" type="ORF">TCIL3000_3_3150</name>
</gene>
<evidence type="ECO:0000256" key="1">
    <source>
        <dbReference type="ARBA" id="ARBA00022722"/>
    </source>
</evidence>
<dbReference type="InterPro" id="IPR012337">
    <property type="entry name" value="RNaseH-like_sf"/>
</dbReference>
<protein>
    <submittedName>
        <fullName evidence="6">Putative exonuclease</fullName>
    </submittedName>
</protein>
<feature type="compositionally biased region" description="Polar residues" evidence="4">
    <location>
        <begin position="23"/>
        <end position="41"/>
    </location>
</feature>
<dbReference type="InterPro" id="IPR051274">
    <property type="entry name" value="3-5_Exoribonuclease"/>
</dbReference>
<dbReference type="InterPro" id="IPR036397">
    <property type="entry name" value="RNaseH_sf"/>
</dbReference>
<proteinExistence type="predicted"/>
<dbReference type="AlphaFoldDB" id="G0UKH6"/>
<keyword evidence="3 6" id="KW-0269">Exonuclease</keyword>
<feature type="domain" description="Exonuclease" evidence="5">
    <location>
        <begin position="116"/>
        <end position="335"/>
    </location>
</feature>
<reference evidence="6" key="1">
    <citation type="journal article" date="2012" name="Proc. Natl. Acad. Sci. U.S.A.">
        <title>Antigenic diversity is generated by distinct evolutionary mechanisms in African trypanosome species.</title>
        <authorList>
            <person name="Jackson A.P."/>
            <person name="Berry A."/>
            <person name="Aslett M."/>
            <person name="Allison H.C."/>
            <person name="Burton P."/>
            <person name="Vavrova-Anderson J."/>
            <person name="Brown R."/>
            <person name="Browne H."/>
            <person name="Corton N."/>
            <person name="Hauser H."/>
            <person name="Gamble J."/>
            <person name="Gilderthorp R."/>
            <person name="Marcello L."/>
            <person name="McQuillan J."/>
            <person name="Otto T.D."/>
            <person name="Quail M.A."/>
            <person name="Sanders M.J."/>
            <person name="van Tonder A."/>
            <person name="Ginger M.L."/>
            <person name="Field M.C."/>
            <person name="Barry J.D."/>
            <person name="Hertz-Fowler C."/>
            <person name="Berriman M."/>
        </authorList>
    </citation>
    <scope>NUCLEOTIDE SEQUENCE</scope>
    <source>
        <strain evidence="6">IL3000</strain>
    </source>
</reference>
<keyword evidence="2" id="KW-0378">Hydrolase</keyword>
<dbReference type="VEuPathDB" id="TriTrypDB:TcIL3000_3_3150"/>
<evidence type="ECO:0000256" key="2">
    <source>
        <dbReference type="ARBA" id="ARBA00022801"/>
    </source>
</evidence>
<dbReference type="GO" id="GO:0003676">
    <property type="term" value="F:nucleic acid binding"/>
    <property type="evidence" value="ECO:0007669"/>
    <property type="project" value="InterPro"/>
</dbReference>
<dbReference type="SMART" id="SM00479">
    <property type="entry name" value="EXOIII"/>
    <property type="match status" value="1"/>
</dbReference>
<accession>G0UKH6</accession>
<keyword evidence="1" id="KW-0540">Nuclease</keyword>
<dbReference type="GO" id="GO:0000175">
    <property type="term" value="F:3'-5'-RNA exonuclease activity"/>
    <property type="evidence" value="ECO:0007669"/>
    <property type="project" value="InterPro"/>
</dbReference>
<feature type="region of interest" description="Disordered" evidence="4">
    <location>
        <begin position="366"/>
        <end position="385"/>
    </location>
</feature>
<dbReference type="InterPro" id="IPR013520">
    <property type="entry name" value="Ribonucl_H"/>
</dbReference>
<dbReference type="InterPro" id="IPR047201">
    <property type="entry name" value="ERI-1_3'hExo-like"/>
</dbReference>
<evidence type="ECO:0000256" key="4">
    <source>
        <dbReference type="SAM" id="MobiDB-lite"/>
    </source>
</evidence>
<dbReference type="SUPFAM" id="SSF53098">
    <property type="entry name" value="Ribonuclease H-like"/>
    <property type="match status" value="1"/>
</dbReference>
<dbReference type="Gene3D" id="3.30.420.10">
    <property type="entry name" value="Ribonuclease H-like superfamily/Ribonuclease H"/>
    <property type="match status" value="1"/>
</dbReference>
<organism evidence="6">
    <name type="scientific">Trypanosoma congolense (strain IL3000)</name>
    <dbReference type="NCBI Taxonomy" id="1068625"/>
    <lineage>
        <taxon>Eukaryota</taxon>
        <taxon>Discoba</taxon>
        <taxon>Euglenozoa</taxon>
        <taxon>Kinetoplastea</taxon>
        <taxon>Metakinetoplastina</taxon>
        <taxon>Trypanosomatida</taxon>
        <taxon>Trypanosomatidae</taxon>
        <taxon>Trypanosoma</taxon>
        <taxon>Nannomonas</taxon>
    </lineage>
</organism>
<dbReference type="CDD" id="cd06133">
    <property type="entry name" value="ERI-1_3'hExo_like"/>
    <property type="match status" value="1"/>
</dbReference>
<dbReference type="PANTHER" id="PTHR23044:SF65">
    <property type="entry name" value="PUTATIVE-RELATED"/>
    <property type="match status" value="1"/>
</dbReference>
<sequence>MFPKGSEEATPFVKAAVTDTDVVNSHNSARRSSSGEISQASERPEGGAGSSLISASRFDILVGGSDAYGRKVFRKVLRHQDLLNVGSKGNANGCTVQGKPGSGLSKQRCTLQPFSHLLVCDFEATCDDYNVDYPHEIIEFPVVCVDTQQLRVVAEFHSYVRPVKCKQLSFFCKELTGITQSTVDKAPTLPEVIKLFGEWLRDVVYPMCRQQQHQQSSRPKCSPAAERKFVYDVAHNAEWVDCERMVCLATDGPWDMRKFMYECGVLRDGYAFPPLFYRWVNIRRCFACYFHTRPRKLTDMLKVLGFPFVGQQHSGIDDARNIARILIELMRRGCRIKDVSTISYCREGDEIHRTAERERRELLREEEEGMQRLKHRTKLKRNKKR</sequence>
<evidence type="ECO:0000256" key="3">
    <source>
        <dbReference type="ARBA" id="ARBA00022839"/>
    </source>
</evidence>
<feature type="region of interest" description="Disordered" evidence="4">
    <location>
        <begin position="23"/>
        <end position="49"/>
    </location>
</feature>